<dbReference type="HAMAP" id="MF_00044">
    <property type="entry name" value="Asp_tRNA_synth_type1"/>
    <property type="match status" value="1"/>
</dbReference>
<feature type="binding site" evidence="7">
    <location>
        <position position="444"/>
    </location>
    <ligand>
        <name>L-aspartate</name>
        <dbReference type="ChEBI" id="CHEBI:29991"/>
    </ligand>
</feature>
<dbReference type="CDD" id="cd04317">
    <property type="entry name" value="EcAspRS_like_N"/>
    <property type="match status" value="1"/>
</dbReference>
<keyword evidence="2 7" id="KW-0436">Ligase</keyword>
<feature type="binding site" evidence="7">
    <location>
        <begin position="219"/>
        <end position="221"/>
    </location>
    <ligand>
        <name>ATP</name>
        <dbReference type="ChEBI" id="CHEBI:30616"/>
    </ligand>
</feature>
<gene>
    <name evidence="7" type="primary">aspS</name>
    <name evidence="9" type="ORF">FH5T_11750</name>
    <name evidence="10" type="ORF">SAMN05444285_11882</name>
</gene>
<dbReference type="Pfam" id="PF01336">
    <property type="entry name" value="tRNA_anti-codon"/>
    <property type="match status" value="1"/>
</dbReference>
<dbReference type="SUPFAM" id="SSF50249">
    <property type="entry name" value="Nucleic acid-binding proteins"/>
    <property type="match status" value="1"/>
</dbReference>
<dbReference type="GO" id="GO:0006422">
    <property type="term" value="P:aspartyl-tRNA aminoacylation"/>
    <property type="evidence" value="ECO:0007669"/>
    <property type="project" value="UniProtKB-UniRule"/>
</dbReference>
<reference evidence="9 11" key="1">
    <citation type="submission" date="2014-03" db="EMBL/GenBank/DDBJ databases">
        <title>Complete genome sequence of a deeply braunched marine Bacteroidia bacterium Draconibacterium orientale type strain FH5T.</title>
        <authorList>
            <person name="Li X."/>
            <person name="Wang X."/>
            <person name="Xie Z."/>
            <person name="Du Z."/>
            <person name="Chen G."/>
        </authorList>
    </citation>
    <scope>NUCLEOTIDE SEQUENCE [LARGE SCALE GENOMIC DNA]</scope>
    <source>
        <strain evidence="9 11">FH5</strain>
    </source>
</reference>
<dbReference type="PANTHER" id="PTHR22594:SF5">
    <property type="entry name" value="ASPARTATE--TRNA LIGASE, MITOCHONDRIAL"/>
    <property type="match status" value="1"/>
</dbReference>
<comment type="similarity">
    <text evidence="1 7">Belongs to the class-II aminoacyl-tRNA synthetase family. Type 1 subfamily.</text>
</comment>
<comment type="subunit">
    <text evidence="7">Homodimer.</text>
</comment>
<organism evidence="10 12">
    <name type="scientific">Draconibacterium orientale</name>
    <dbReference type="NCBI Taxonomy" id="1168034"/>
    <lineage>
        <taxon>Bacteria</taxon>
        <taxon>Pseudomonadati</taxon>
        <taxon>Bacteroidota</taxon>
        <taxon>Bacteroidia</taxon>
        <taxon>Marinilabiliales</taxon>
        <taxon>Prolixibacteraceae</taxon>
        <taxon>Draconibacterium</taxon>
    </lineage>
</organism>
<evidence type="ECO:0000313" key="11">
    <source>
        <dbReference type="Proteomes" id="UP000023772"/>
    </source>
</evidence>
<feature type="binding site" evidence="7">
    <location>
        <position position="219"/>
    </location>
    <ligand>
        <name>L-aspartate</name>
        <dbReference type="ChEBI" id="CHEBI:29991"/>
    </ligand>
</feature>
<dbReference type="InterPro" id="IPR004364">
    <property type="entry name" value="Aa-tRNA-synt_II"/>
</dbReference>
<dbReference type="Pfam" id="PF00152">
    <property type="entry name" value="tRNA-synt_2"/>
    <property type="match status" value="1"/>
</dbReference>
<dbReference type="GO" id="GO:0003676">
    <property type="term" value="F:nucleic acid binding"/>
    <property type="evidence" value="ECO:0007669"/>
    <property type="project" value="InterPro"/>
</dbReference>
<dbReference type="GO" id="GO:0005737">
    <property type="term" value="C:cytoplasm"/>
    <property type="evidence" value="ECO:0007669"/>
    <property type="project" value="UniProtKB-SubCell"/>
</dbReference>
<evidence type="ECO:0000256" key="1">
    <source>
        <dbReference type="ARBA" id="ARBA00006303"/>
    </source>
</evidence>
<evidence type="ECO:0000256" key="4">
    <source>
        <dbReference type="ARBA" id="ARBA00022840"/>
    </source>
</evidence>
<feature type="region of interest" description="Aspartate" evidence="7">
    <location>
        <begin position="197"/>
        <end position="200"/>
    </location>
</feature>
<dbReference type="Gene3D" id="2.40.50.140">
    <property type="entry name" value="Nucleic acid-binding proteins"/>
    <property type="match status" value="1"/>
</dbReference>
<dbReference type="PRINTS" id="PR01042">
    <property type="entry name" value="TRNASYNTHASP"/>
</dbReference>
<dbReference type="RefSeq" id="WP_038558514.1">
    <property type="nucleotide sequence ID" value="NZ_FOHT01000018.1"/>
</dbReference>
<comment type="catalytic activity">
    <reaction evidence="7">
        <text>tRNA(Asp) + L-aspartate + ATP = L-aspartyl-tRNA(Asp) + AMP + diphosphate</text>
        <dbReference type="Rhea" id="RHEA:19649"/>
        <dbReference type="Rhea" id="RHEA-COMP:9660"/>
        <dbReference type="Rhea" id="RHEA-COMP:9678"/>
        <dbReference type="ChEBI" id="CHEBI:29991"/>
        <dbReference type="ChEBI" id="CHEBI:30616"/>
        <dbReference type="ChEBI" id="CHEBI:33019"/>
        <dbReference type="ChEBI" id="CHEBI:78442"/>
        <dbReference type="ChEBI" id="CHEBI:78516"/>
        <dbReference type="ChEBI" id="CHEBI:456215"/>
        <dbReference type="EC" id="6.1.1.12"/>
    </reaction>
</comment>
<dbReference type="Proteomes" id="UP000181981">
    <property type="component" value="Unassembled WGS sequence"/>
</dbReference>
<dbReference type="PANTHER" id="PTHR22594">
    <property type="entry name" value="ASPARTYL/LYSYL-TRNA SYNTHETASE"/>
    <property type="match status" value="1"/>
</dbReference>
<keyword evidence="4 7" id="KW-0067">ATP-binding</keyword>
<dbReference type="InterPro" id="IPR029351">
    <property type="entry name" value="GAD_dom"/>
</dbReference>
<proteinExistence type="inferred from homology"/>
<keyword evidence="3 7" id="KW-0547">Nucleotide-binding</keyword>
<dbReference type="STRING" id="1168034.FH5T_11750"/>
<dbReference type="EMBL" id="CP007451">
    <property type="protein sequence ID" value="AHW60051.1"/>
    <property type="molecule type" value="Genomic_DNA"/>
</dbReference>
<feature type="binding site" evidence="7">
    <location>
        <position position="173"/>
    </location>
    <ligand>
        <name>L-aspartate</name>
        <dbReference type="ChEBI" id="CHEBI:29991"/>
    </ligand>
</feature>
<evidence type="ECO:0000313" key="10">
    <source>
        <dbReference type="EMBL" id="SET64078.1"/>
    </source>
</evidence>
<dbReference type="InterPro" id="IPR004115">
    <property type="entry name" value="GAD-like_sf"/>
</dbReference>
<feature type="binding site" evidence="7">
    <location>
        <begin position="530"/>
        <end position="533"/>
    </location>
    <ligand>
        <name>ATP</name>
        <dbReference type="ChEBI" id="CHEBI:30616"/>
    </ligand>
</feature>
<dbReference type="Gene3D" id="3.30.1360.30">
    <property type="entry name" value="GAD-like domain"/>
    <property type="match status" value="1"/>
</dbReference>
<evidence type="ECO:0000313" key="12">
    <source>
        <dbReference type="Proteomes" id="UP000181981"/>
    </source>
</evidence>
<evidence type="ECO:0000256" key="2">
    <source>
        <dbReference type="ARBA" id="ARBA00022598"/>
    </source>
</evidence>
<evidence type="ECO:0000259" key="8">
    <source>
        <dbReference type="PROSITE" id="PS50862"/>
    </source>
</evidence>
<reference evidence="10 12" key="2">
    <citation type="submission" date="2016-10" db="EMBL/GenBank/DDBJ databases">
        <authorList>
            <person name="de Groot N.N."/>
        </authorList>
    </citation>
    <scope>NUCLEOTIDE SEQUENCE [LARGE SCALE GENOMIC DNA]</scope>
    <source>
        <strain evidence="10 12">DSM 25947</strain>
    </source>
</reference>
<dbReference type="SUPFAM" id="SSF55681">
    <property type="entry name" value="Class II aaRS and biotin synthetases"/>
    <property type="match status" value="1"/>
</dbReference>
<keyword evidence="6 7" id="KW-0030">Aminoacyl-tRNA synthetase</keyword>
<feature type="domain" description="Aminoacyl-transfer RNA synthetases class-II family profile" evidence="8">
    <location>
        <begin position="140"/>
        <end position="551"/>
    </location>
</feature>
<name>X5E0F6_9BACT</name>
<evidence type="ECO:0000256" key="6">
    <source>
        <dbReference type="ARBA" id="ARBA00023146"/>
    </source>
</evidence>
<evidence type="ECO:0000256" key="3">
    <source>
        <dbReference type="ARBA" id="ARBA00022741"/>
    </source>
</evidence>
<dbReference type="GO" id="GO:0005524">
    <property type="term" value="F:ATP binding"/>
    <property type="evidence" value="ECO:0007669"/>
    <property type="project" value="UniProtKB-UniRule"/>
</dbReference>
<keyword evidence="11" id="KW-1185">Reference proteome</keyword>
<dbReference type="InterPro" id="IPR047090">
    <property type="entry name" value="AspRS_core"/>
</dbReference>
<dbReference type="OrthoDB" id="9802326at2"/>
<comment type="subcellular location">
    <subcellularLocation>
        <location evidence="7">Cytoplasm</location>
    </subcellularLocation>
</comment>
<dbReference type="InterPro" id="IPR047089">
    <property type="entry name" value="Asp-tRNA-ligase_1_N"/>
</dbReference>
<comment type="function">
    <text evidence="7">Catalyzes the attachment of L-aspartate to tRNA(Asp) in a two-step reaction: L-aspartate is first activated by ATP to form Asp-AMP and then transferred to the acceptor end of tRNA(Asp).</text>
</comment>
<dbReference type="CDD" id="cd00777">
    <property type="entry name" value="AspRS_core"/>
    <property type="match status" value="1"/>
</dbReference>
<comment type="caution">
    <text evidence="7">Lacks conserved residue(s) required for the propagation of feature annotation.</text>
</comment>
<evidence type="ECO:0000313" key="9">
    <source>
        <dbReference type="EMBL" id="AHW60051.1"/>
    </source>
</evidence>
<dbReference type="InterPro" id="IPR004365">
    <property type="entry name" value="NA-bd_OB_tRNA"/>
</dbReference>
<dbReference type="KEGG" id="dori:FH5T_11750"/>
<dbReference type="eggNOG" id="COG0173">
    <property type="taxonomic scope" value="Bacteria"/>
</dbReference>
<feature type="binding site" evidence="7">
    <location>
        <position position="228"/>
    </location>
    <ligand>
        <name>ATP</name>
        <dbReference type="ChEBI" id="CHEBI:30616"/>
    </ligand>
</feature>
<dbReference type="AlphaFoldDB" id="X5E0F6"/>
<dbReference type="Pfam" id="PF02938">
    <property type="entry name" value="GAD"/>
    <property type="match status" value="1"/>
</dbReference>
<feature type="binding site" evidence="7">
    <location>
        <position position="485"/>
    </location>
    <ligand>
        <name>L-aspartate</name>
        <dbReference type="ChEBI" id="CHEBI:29991"/>
    </ligand>
</feature>
<sequence length="585" mass="66490">MYRTHTCGELRIENAGNEVTLAGWVQRVRDLGAMTFVDLRDRYGITQLVVDENTDKAVAEALEQLGREFVIQAKGTVRERQSKNKNIPTGEVEIALSEIKVLSPAELPPFTIQDDTDGGDDLRMKYRYLDLRRDVVRENLVLRSKMAHAVRNYLNAKDFIETETPVLIKSTPEGARDFIVPSRMNEGQFYALPQSPQTFKQLLMIAGFDRYYQIVKCFRDEDLRADRQPEFTQIDCEMSFVEQKDVLEMFEGLTRHMFKETLNVEVDEFPWMPYAEAMEKYGSDKPDTRFEMLINDITETVKGKDFVVFDSAEYIGAICAKGCAEYTRKQLDGLTNWVKRPQIGAKGLVYVKCNEDGSFKSSVDKFYSQDDLKDWAEKTGAEAGDLILVMSGDKKHMLDALGELRLEMGKQLGLRDKNVFKPLWVVDFPLLEWDEDTKRFYAMHHPFTSPKPEDIPLMETDPGKVRANAYDLVINGVEIGGGSVRIFDAELQSKMFSLLGFTKEEAEAQFGFLMNAFKYGAPPHAGIAFGFDRLVSLFAGLDTIRDVIAFPKNNSGRDVMIDSPSAVAEAQLEELNLKLDLKEKK</sequence>
<dbReference type="NCBIfam" id="NF001750">
    <property type="entry name" value="PRK00476.1"/>
    <property type="match status" value="1"/>
</dbReference>
<keyword evidence="5 7" id="KW-0648">Protein biosynthesis</keyword>
<dbReference type="EMBL" id="FOHT01000018">
    <property type="protein sequence ID" value="SET64078.1"/>
    <property type="molecule type" value="Genomic_DNA"/>
</dbReference>
<dbReference type="GO" id="GO:0004815">
    <property type="term" value="F:aspartate-tRNA ligase activity"/>
    <property type="evidence" value="ECO:0007669"/>
    <property type="project" value="UniProtKB-UniRule"/>
</dbReference>
<dbReference type="NCBIfam" id="TIGR00459">
    <property type="entry name" value="aspS_bact"/>
    <property type="match status" value="1"/>
</dbReference>
<dbReference type="InterPro" id="IPR006195">
    <property type="entry name" value="aa-tRNA-synth_II"/>
</dbReference>
<evidence type="ECO:0000256" key="5">
    <source>
        <dbReference type="ARBA" id="ARBA00022917"/>
    </source>
</evidence>
<dbReference type="Gene3D" id="3.30.930.10">
    <property type="entry name" value="Bira Bifunctional Protein, Domain 2"/>
    <property type="match status" value="1"/>
</dbReference>
<protein>
    <recommendedName>
        <fullName evidence="7">Aspartate--tRNA ligase</fullName>
        <ecNumber evidence="7">6.1.1.12</ecNumber>
    </recommendedName>
    <alternativeName>
        <fullName evidence="7">Aspartyl-tRNA synthetase</fullName>
        <shortName evidence="7">AspRS</shortName>
    </alternativeName>
</protein>
<dbReference type="SUPFAM" id="SSF55261">
    <property type="entry name" value="GAD domain-like"/>
    <property type="match status" value="1"/>
</dbReference>
<dbReference type="InterPro" id="IPR012340">
    <property type="entry name" value="NA-bd_OB-fold"/>
</dbReference>
<feature type="binding site" evidence="7">
    <location>
        <position position="478"/>
    </location>
    <ligand>
        <name>ATP</name>
        <dbReference type="ChEBI" id="CHEBI:30616"/>
    </ligand>
</feature>
<dbReference type="EC" id="6.1.1.12" evidence="7"/>
<keyword evidence="7" id="KW-0963">Cytoplasm</keyword>
<dbReference type="InterPro" id="IPR045864">
    <property type="entry name" value="aa-tRNA-synth_II/BPL/LPL"/>
</dbReference>
<dbReference type="InterPro" id="IPR004524">
    <property type="entry name" value="Asp-tRNA-ligase_1"/>
</dbReference>
<dbReference type="InterPro" id="IPR002312">
    <property type="entry name" value="Asp/Asn-tRNA-synth_IIb"/>
</dbReference>
<dbReference type="Proteomes" id="UP000023772">
    <property type="component" value="Chromosome"/>
</dbReference>
<dbReference type="PROSITE" id="PS50862">
    <property type="entry name" value="AA_TRNA_LIGASE_II"/>
    <property type="match status" value="1"/>
</dbReference>
<accession>X5E0F6</accession>
<evidence type="ECO:0000256" key="7">
    <source>
        <dbReference type="HAMAP-Rule" id="MF_00044"/>
    </source>
</evidence>
<dbReference type="HOGENOM" id="CLU_014330_3_2_10"/>